<feature type="domain" description="LUD" evidence="1">
    <location>
        <begin position="2"/>
        <end position="42"/>
    </location>
</feature>
<reference evidence="2" key="1">
    <citation type="submission" date="2024-06" db="EMBL/GenBank/DDBJ databases">
        <title>Lacrimispora cavernae sp. nov., a novel anaerobe isolated from bat guano pile inside a cave.</title>
        <authorList>
            <person name="Miller S.L."/>
            <person name="Lu N."/>
            <person name="King J."/>
            <person name="Sankaranarayanan K."/>
            <person name="Lawson P.A."/>
        </authorList>
    </citation>
    <scope>NUCLEOTIDE SEQUENCE</scope>
    <source>
        <strain evidence="2">BS-2</strain>
    </source>
</reference>
<dbReference type="EMBL" id="CP157940">
    <property type="protein sequence ID" value="XBS52471.1"/>
    <property type="molecule type" value="Genomic_DNA"/>
</dbReference>
<dbReference type="InterPro" id="IPR003741">
    <property type="entry name" value="LUD_dom"/>
</dbReference>
<evidence type="ECO:0000259" key="1">
    <source>
        <dbReference type="Pfam" id="PF02589"/>
    </source>
</evidence>
<gene>
    <name evidence="2" type="ORF">ABFV83_11530</name>
</gene>
<organism evidence="2">
    <name type="scientific">Lacrimispora sp. BS-2</name>
    <dbReference type="NCBI Taxonomy" id="3151850"/>
    <lineage>
        <taxon>Bacteria</taxon>
        <taxon>Bacillati</taxon>
        <taxon>Bacillota</taxon>
        <taxon>Clostridia</taxon>
        <taxon>Lachnospirales</taxon>
        <taxon>Lachnospiraceae</taxon>
        <taxon>Lacrimispora</taxon>
    </lineage>
</organism>
<name>A0AAU7PLI6_9FIRM</name>
<dbReference type="Pfam" id="PF02589">
    <property type="entry name" value="LUD_dom"/>
    <property type="match status" value="1"/>
</dbReference>
<sequence length="51" mass="5195">MRHLANCSNIYITSANGVSETGQIVNIDGTGNRVAMTAFGPQATALNGSAV</sequence>
<accession>A0AAU7PLI6</accession>
<dbReference type="RefSeq" id="WP_349943985.1">
    <property type="nucleotide sequence ID" value="NZ_CP157940.1"/>
</dbReference>
<evidence type="ECO:0000313" key="2">
    <source>
        <dbReference type="EMBL" id="XBS52471.1"/>
    </source>
</evidence>
<proteinExistence type="predicted"/>
<protein>
    <submittedName>
        <fullName evidence="2">LUD domain-containing protein</fullName>
    </submittedName>
</protein>
<dbReference type="AlphaFoldDB" id="A0AAU7PLI6"/>